<dbReference type="GO" id="GO:0005524">
    <property type="term" value="F:ATP binding"/>
    <property type="evidence" value="ECO:0007669"/>
    <property type="project" value="UniProtKB-KW"/>
</dbReference>
<keyword evidence="10" id="KW-0812">Transmembrane</keyword>
<evidence type="ECO:0000256" key="5">
    <source>
        <dbReference type="ARBA" id="ARBA00022553"/>
    </source>
</evidence>
<keyword evidence="7" id="KW-0547">Nucleotide-binding</keyword>
<keyword evidence="14" id="KW-1185">Reference proteome</keyword>
<dbReference type="SMART" id="SM00387">
    <property type="entry name" value="HATPase_c"/>
    <property type="match status" value="1"/>
</dbReference>
<dbReference type="CDD" id="cd00082">
    <property type="entry name" value="HisKA"/>
    <property type="match status" value="1"/>
</dbReference>
<dbReference type="InterPro" id="IPR004358">
    <property type="entry name" value="Sig_transdc_His_kin-like_C"/>
</dbReference>
<feature type="domain" description="HAMP" evidence="12">
    <location>
        <begin position="155"/>
        <end position="207"/>
    </location>
</feature>
<name>A0A9W4VQL2_9GAMM</name>
<keyword evidence="5" id="KW-0597">Phosphoprotein</keyword>
<keyword evidence="4" id="KW-1003">Cell membrane</keyword>
<feature type="domain" description="Histidine kinase" evidence="11">
    <location>
        <begin position="215"/>
        <end position="421"/>
    </location>
</feature>
<dbReference type="Proteomes" id="UP001152467">
    <property type="component" value="Unassembled WGS sequence"/>
</dbReference>
<keyword evidence="10" id="KW-1133">Transmembrane helix</keyword>
<dbReference type="PANTHER" id="PTHR44936:SF10">
    <property type="entry name" value="SENSOR PROTEIN RSTB"/>
    <property type="match status" value="1"/>
</dbReference>
<evidence type="ECO:0000259" key="11">
    <source>
        <dbReference type="PROSITE" id="PS50109"/>
    </source>
</evidence>
<dbReference type="PANTHER" id="PTHR44936">
    <property type="entry name" value="SENSOR PROTEIN CREC"/>
    <property type="match status" value="1"/>
</dbReference>
<evidence type="ECO:0000256" key="8">
    <source>
        <dbReference type="ARBA" id="ARBA00022777"/>
    </source>
</evidence>
<evidence type="ECO:0000256" key="1">
    <source>
        <dbReference type="ARBA" id="ARBA00000085"/>
    </source>
</evidence>
<dbReference type="PRINTS" id="PR00344">
    <property type="entry name" value="BCTRLSENSOR"/>
</dbReference>
<keyword evidence="8" id="KW-0418">Kinase</keyword>
<dbReference type="InterPro" id="IPR003661">
    <property type="entry name" value="HisK_dim/P_dom"/>
</dbReference>
<dbReference type="Gene3D" id="3.30.565.10">
    <property type="entry name" value="Histidine kinase-like ATPase, C-terminal domain"/>
    <property type="match status" value="1"/>
</dbReference>
<evidence type="ECO:0000256" key="2">
    <source>
        <dbReference type="ARBA" id="ARBA00004651"/>
    </source>
</evidence>
<evidence type="ECO:0000259" key="12">
    <source>
        <dbReference type="PROSITE" id="PS50885"/>
    </source>
</evidence>
<dbReference type="InterPro" id="IPR036097">
    <property type="entry name" value="HisK_dim/P_sf"/>
</dbReference>
<sequence length="422" mass="47699">MWRFVVALIILTLFGSIGLGKLFDTLNEQSQQKKEINQQQVIANQALLAQIALQQLAPNQQHFFLQQTLLQLPEYEFAIHKLADYPLPKPLLLKLKTQPVLVFETNKQLQAYTLLAHDQILLTSTTKEPLDESTNILMTMSFYAALMMLILLFIAPFVMRLRKLSVATTHLGSGNLQQRVSVGSIWYLKELETNFNTMAATIETLVGDIKLLASGLSHELRTPLARVRMGLDTLIETNDEALRLKYEQRVNANLDTMEDLLNQLLSFARLQYTLDNLKKEPVDLNQIVKDQCSNLNDSRLQIHYSNQRAIISADRHYLGMCISNLVSNAFKYCDTQASISILCKTDSIQLIVSDDGKGIKPSEHEKIFKPFVRLDKQHHSGYGVGLAFVARVAAWLDASISVDRCEALGGAKFIIQFKAHNR</sequence>
<comment type="catalytic activity">
    <reaction evidence="1">
        <text>ATP + protein L-histidine = ADP + protein N-phospho-L-histidine.</text>
        <dbReference type="EC" id="2.7.13.3"/>
    </reaction>
</comment>
<keyword evidence="6 13" id="KW-0808">Transferase</keyword>
<dbReference type="Gene3D" id="1.10.287.130">
    <property type="match status" value="1"/>
</dbReference>
<evidence type="ECO:0000256" key="7">
    <source>
        <dbReference type="ARBA" id="ARBA00022741"/>
    </source>
</evidence>
<dbReference type="PROSITE" id="PS50109">
    <property type="entry name" value="HIS_KIN"/>
    <property type="match status" value="1"/>
</dbReference>
<evidence type="ECO:0000256" key="4">
    <source>
        <dbReference type="ARBA" id="ARBA00022475"/>
    </source>
</evidence>
<dbReference type="EMBL" id="CAMAPC010000001">
    <property type="protein sequence ID" value="CAH9049407.1"/>
    <property type="molecule type" value="Genomic_DNA"/>
</dbReference>
<proteinExistence type="predicted"/>
<dbReference type="GO" id="GO:0005886">
    <property type="term" value="C:plasma membrane"/>
    <property type="evidence" value="ECO:0007669"/>
    <property type="project" value="UniProtKB-SubCell"/>
</dbReference>
<evidence type="ECO:0000313" key="13">
    <source>
        <dbReference type="EMBL" id="CAH9049407.1"/>
    </source>
</evidence>
<keyword evidence="9" id="KW-0067">ATP-binding</keyword>
<dbReference type="RefSeq" id="WP_261625524.1">
    <property type="nucleotide sequence ID" value="NZ_CAMAPC010000001.1"/>
</dbReference>
<dbReference type="InterPro" id="IPR003594">
    <property type="entry name" value="HATPase_dom"/>
</dbReference>
<organism evidence="13 14">
    <name type="scientific">Pseudoalteromonas holothuriae</name>
    <dbReference type="NCBI Taxonomy" id="2963714"/>
    <lineage>
        <taxon>Bacteria</taxon>
        <taxon>Pseudomonadati</taxon>
        <taxon>Pseudomonadota</taxon>
        <taxon>Gammaproteobacteria</taxon>
        <taxon>Alteromonadales</taxon>
        <taxon>Pseudoalteromonadaceae</taxon>
        <taxon>Pseudoalteromonas</taxon>
    </lineage>
</organism>
<comment type="caution">
    <text evidence="13">The sequence shown here is derived from an EMBL/GenBank/DDBJ whole genome shotgun (WGS) entry which is preliminary data.</text>
</comment>
<dbReference type="SUPFAM" id="SSF47384">
    <property type="entry name" value="Homodimeric domain of signal transducing histidine kinase"/>
    <property type="match status" value="1"/>
</dbReference>
<dbReference type="InterPro" id="IPR005467">
    <property type="entry name" value="His_kinase_dom"/>
</dbReference>
<dbReference type="Pfam" id="PF00512">
    <property type="entry name" value="HisKA"/>
    <property type="match status" value="1"/>
</dbReference>
<dbReference type="InterPro" id="IPR036890">
    <property type="entry name" value="HATPase_C_sf"/>
</dbReference>
<reference evidence="13" key="1">
    <citation type="submission" date="2022-07" db="EMBL/GenBank/DDBJ databases">
        <authorList>
            <person name="Criscuolo A."/>
        </authorList>
    </citation>
    <scope>NUCLEOTIDE SEQUENCE</scope>
    <source>
        <strain evidence="13">CIP111854</strain>
    </source>
</reference>
<dbReference type="InterPro" id="IPR003660">
    <property type="entry name" value="HAMP_dom"/>
</dbReference>
<dbReference type="EC" id="2.7.13.3" evidence="3"/>
<evidence type="ECO:0000256" key="9">
    <source>
        <dbReference type="ARBA" id="ARBA00022840"/>
    </source>
</evidence>
<accession>A0A9W4VQL2</accession>
<evidence type="ECO:0000256" key="6">
    <source>
        <dbReference type="ARBA" id="ARBA00022679"/>
    </source>
</evidence>
<dbReference type="AlphaFoldDB" id="A0A9W4VQL2"/>
<evidence type="ECO:0000256" key="3">
    <source>
        <dbReference type="ARBA" id="ARBA00012438"/>
    </source>
</evidence>
<protein>
    <recommendedName>
        <fullName evidence="3">histidine kinase</fullName>
        <ecNumber evidence="3">2.7.13.3</ecNumber>
    </recommendedName>
</protein>
<keyword evidence="10" id="KW-0472">Membrane</keyword>
<dbReference type="Pfam" id="PF02518">
    <property type="entry name" value="HATPase_c"/>
    <property type="match status" value="1"/>
</dbReference>
<comment type="subcellular location">
    <subcellularLocation>
        <location evidence="2">Cell membrane</location>
        <topology evidence="2">Multi-pass membrane protein</topology>
    </subcellularLocation>
</comment>
<dbReference type="InterPro" id="IPR050980">
    <property type="entry name" value="2C_sensor_his_kinase"/>
</dbReference>
<gene>
    <name evidence="13" type="primary">sasA_1</name>
    <name evidence="13" type="ORF">PSECIP111854_00040</name>
</gene>
<feature type="transmembrane region" description="Helical" evidence="10">
    <location>
        <begin position="136"/>
        <end position="158"/>
    </location>
</feature>
<dbReference type="GO" id="GO:0000155">
    <property type="term" value="F:phosphorelay sensor kinase activity"/>
    <property type="evidence" value="ECO:0007669"/>
    <property type="project" value="InterPro"/>
</dbReference>
<evidence type="ECO:0000313" key="14">
    <source>
        <dbReference type="Proteomes" id="UP001152467"/>
    </source>
</evidence>
<evidence type="ECO:0000256" key="10">
    <source>
        <dbReference type="SAM" id="Phobius"/>
    </source>
</evidence>
<dbReference type="PROSITE" id="PS50885">
    <property type="entry name" value="HAMP"/>
    <property type="match status" value="1"/>
</dbReference>
<dbReference type="CDD" id="cd06225">
    <property type="entry name" value="HAMP"/>
    <property type="match status" value="1"/>
</dbReference>
<dbReference type="SUPFAM" id="SSF55874">
    <property type="entry name" value="ATPase domain of HSP90 chaperone/DNA topoisomerase II/histidine kinase"/>
    <property type="match status" value="1"/>
</dbReference>
<dbReference type="SMART" id="SM00388">
    <property type="entry name" value="HisKA"/>
    <property type="match status" value="1"/>
</dbReference>
<dbReference type="Gene3D" id="6.10.340.10">
    <property type="match status" value="1"/>
</dbReference>